<dbReference type="InterPro" id="IPR043917">
    <property type="entry name" value="DUF5753"/>
</dbReference>
<dbReference type="InterPro" id="IPR010982">
    <property type="entry name" value="Lambda_DNA-bd_dom_sf"/>
</dbReference>
<comment type="caution">
    <text evidence="2">The sequence shown here is derived from an EMBL/GenBank/DDBJ whole genome shotgun (WGS) entry which is preliminary data.</text>
</comment>
<organism evidence="2 3">
    <name type="scientific">Saccharopolyspora endophytica</name>
    <dbReference type="NCBI Taxonomy" id="543886"/>
    <lineage>
        <taxon>Bacteria</taxon>
        <taxon>Bacillati</taxon>
        <taxon>Actinomycetota</taxon>
        <taxon>Actinomycetes</taxon>
        <taxon>Pseudonocardiales</taxon>
        <taxon>Pseudonocardiaceae</taxon>
        <taxon>Saccharopolyspora</taxon>
    </lineage>
</organism>
<sequence length="284" mass="31712">MLEPDDERRGRRDLADTLKQLRKAAGLSGERLAARAAMSQSKISRIESGRSLPSVSDVERLMKALDVPPDAQQDILTVARAANVDYVSVRASARKGIWRRQAEIKALCESSKSVRHFLPAIPSGLLQTADYARAALTPVIEGNPARDIERAVRTRLDAQSVLDDESRQFHFLLTEQAVRIKRASSAVMVEQLRHLAEVSQRPNVDLAIVPSSELVGASPLNIFVVYDERLVTVEIFSGSVALRDYRDISYHLNVFDYFRERAVSENDARRLLSSVADEFMRGPD</sequence>
<keyword evidence="3" id="KW-1185">Reference proteome</keyword>
<dbReference type="EMBL" id="JAGPXE010000003">
    <property type="protein sequence ID" value="MBQ0924399.1"/>
    <property type="molecule type" value="Genomic_DNA"/>
</dbReference>
<dbReference type="Gene3D" id="1.10.260.40">
    <property type="entry name" value="lambda repressor-like DNA-binding domains"/>
    <property type="match status" value="1"/>
</dbReference>
<dbReference type="InterPro" id="IPR001387">
    <property type="entry name" value="Cro/C1-type_HTH"/>
</dbReference>
<dbReference type="Proteomes" id="UP000674084">
    <property type="component" value="Unassembled WGS sequence"/>
</dbReference>
<accession>A0ABS5DDM7</accession>
<feature type="domain" description="HTH cro/C1-type" evidence="1">
    <location>
        <begin position="18"/>
        <end position="72"/>
    </location>
</feature>
<reference evidence="2 3" key="1">
    <citation type="submission" date="2021-04" db="EMBL/GenBank/DDBJ databases">
        <title>Whole-genome sequencing of Saccharopolyspora endophytica KCTC 19397.</title>
        <authorList>
            <person name="Ay H."/>
            <person name="Saygin H."/>
            <person name="Sahin N."/>
        </authorList>
    </citation>
    <scope>NUCLEOTIDE SEQUENCE [LARGE SCALE GENOMIC DNA]</scope>
    <source>
        <strain evidence="2 3">KCTC 19397</strain>
    </source>
</reference>
<dbReference type="PROSITE" id="PS50943">
    <property type="entry name" value="HTH_CROC1"/>
    <property type="match status" value="1"/>
</dbReference>
<evidence type="ECO:0000313" key="3">
    <source>
        <dbReference type="Proteomes" id="UP000674084"/>
    </source>
</evidence>
<dbReference type="Pfam" id="PF13560">
    <property type="entry name" value="HTH_31"/>
    <property type="match status" value="1"/>
</dbReference>
<dbReference type="Pfam" id="PF19054">
    <property type="entry name" value="DUF5753"/>
    <property type="match status" value="1"/>
</dbReference>
<evidence type="ECO:0000313" key="2">
    <source>
        <dbReference type="EMBL" id="MBQ0924399.1"/>
    </source>
</evidence>
<proteinExistence type="predicted"/>
<dbReference type="SUPFAM" id="SSF47413">
    <property type="entry name" value="lambda repressor-like DNA-binding domains"/>
    <property type="match status" value="1"/>
</dbReference>
<protein>
    <submittedName>
        <fullName evidence="2">Helix-turn-helix domain-containing protein</fullName>
    </submittedName>
</protein>
<evidence type="ECO:0000259" key="1">
    <source>
        <dbReference type="PROSITE" id="PS50943"/>
    </source>
</evidence>
<name>A0ABS5DDM7_9PSEU</name>
<dbReference type="RefSeq" id="WP_210969765.1">
    <property type="nucleotide sequence ID" value="NZ_JAGPXE010000003.1"/>
</dbReference>
<gene>
    <name evidence="2" type="ORF">KBO27_10625</name>
</gene>
<dbReference type="SMART" id="SM00530">
    <property type="entry name" value="HTH_XRE"/>
    <property type="match status" value="1"/>
</dbReference>
<dbReference type="CDD" id="cd00093">
    <property type="entry name" value="HTH_XRE"/>
    <property type="match status" value="1"/>
</dbReference>